<accession>A0A8J2Y8H4</accession>
<evidence type="ECO:0000256" key="6">
    <source>
        <dbReference type="ARBA" id="ARBA00022692"/>
    </source>
</evidence>
<evidence type="ECO:0000256" key="8">
    <source>
        <dbReference type="ARBA" id="ARBA00023065"/>
    </source>
</evidence>
<feature type="transmembrane region" description="Helical" evidence="11">
    <location>
        <begin position="236"/>
        <end position="258"/>
    </location>
</feature>
<evidence type="ECO:0000256" key="1">
    <source>
        <dbReference type="ARBA" id="ARBA00004651"/>
    </source>
</evidence>
<dbReference type="RefSeq" id="WP_188438443.1">
    <property type="nucleotide sequence ID" value="NZ_BMGK01000001.1"/>
</dbReference>
<feature type="transmembrane region" description="Helical" evidence="11">
    <location>
        <begin position="44"/>
        <end position="64"/>
    </location>
</feature>
<comment type="subcellular location">
    <subcellularLocation>
        <location evidence="1">Cell membrane</location>
        <topology evidence="1">Multi-pass membrane protein</topology>
    </subcellularLocation>
</comment>
<dbReference type="CDD" id="cd13136">
    <property type="entry name" value="MATE_DinF_like"/>
    <property type="match status" value="1"/>
</dbReference>
<evidence type="ECO:0000256" key="3">
    <source>
        <dbReference type="ARBA" id="ARBA00022448"/>
    </source>
</evidence>
<evidence type="ECO:0000313" key="13">
    <source>
        <dbReference type="Proteomes" id="UP000652231"/>
    </source>
</evidence>
<gene>
    <name evidence="12" type="ORF">GCM10011312_01250</name>
</gene>
<dbReference type="InterPro" id="IPR048279">
    <property type="entry name" value="MdtK-like"/>
</dbReference>
<evidence type="ECO:0000256" key="11">
    <source>
        <dbReference type="SAM" id="Phobius"/>
    </source>
</evidence>
<keyword evidence="5" id="KW-1003">Cell membrane</keyword>
<dbReference type="InterPro" id="IPR002528">
    <property type="entry name" value="MATE_fam"/>
</dbReference>
<dbReference type="GO" id="GO:0042910">
    <property type="term" value="F:xenobiotic transmembrane transporter activity"/>
    <property type="evidence" value="ECO:0007669"/>
    <property type="project" value="InterPro"/>
</dbReference>
<dbReference type="Proteomes" id="UP000652231">
    <property type="component" value="Unassembled WGS sequence"/>
</dbReference>
<dbReference type="PANTHER" id="PTHR43298">
    <property type="entry name" value="MULTIDRUG RESISTANCE PROTEIN NORM-RELATED"/>
    <property type="match status" value="1"/>
</dbReference>
<evidence type="ECO:0000256" key="5">
    <source>
        <dbReference type="ARBA" id="ARBA00022475"/>
    </source>
</evidence>
<dbReference type="GO" id="GO:0005886">
    <property type="term" value="C:plasma membrane"/>
    <property type="evidence" value="ECO:0007669"/>
    <property type="project" value="UniProtKB-SubCell"/>
</dbReference>
<dbReference type="GO" id="GO:0006811">
    <property type="term" value="P:monoatomic ion transport"/>
    <property type="evidence" value="ECO:0007669"/>
    <property type="project" value="UniProtKB-KW"/>
</dbReference>
<evidence type="ECO:0000256" key="4">
    <source>
        <dbReference type="ARBA" id="ARBA00022449"/>
    </source>
</evidence>
<comment type="caution">
    <text evidence="12">The sequence shown here is derived from an EMBL/GenBank/DDBJ whole genome shotgun (WGS) entry which is preliminary data.</text>
</comment>
<evidence type="ECO:0000313" key="12">
    <source>
        <dbReference type="EMBL" id="GGD80725.1"/>
    </source>
</evidence>
<name>A0A8J2Y8H4_9FLAO</name>
<keyword evidence="9 11" id="KW-0472">Membrane</keyword>
<evidence type="ECO:0000256" key="7">
    <source>
        <dbReference type="ARBA" id="ARBA00022989"/>
    </source>
</evidence>
<keyword evidence="4" id="KW-0050">Antiport</keyword>
<feature type="transmembrane region" description="Helical" evidence="11">
    <location>
        <begin position="94"/>
        <end position="115"/>
    </location>
</feature>
<protein>
    <recommendedName>
        <fullName evidence="10">Multidrug-efflux transporter</fullName>
    </recommendedName>
</protein>
<feature type="transmembrane region" description="Helical" evidence="11">
    <location>
        <begin position="264"/>
        <end position="286"/>
    </location>
</feature>
<feature type="transmembrane region" description="Helical" evidence="11">
    <location>
        <begin position="135"/>
        <end position="153"/>
    </location>
</feature>
<feature type="transmembrane region" description="Helical" evidence="11">
    <location>
        <begin position="165"/>
        <end position="184"/>
    </location>
</feature>
<dbReference type="GO" id="GO:0015297">
    <property type="term" value="F:antiporter activity"/>
    <property type="evidence" value="ECO:0007669"/>
    <property type="project" value="UniProtKB-KW"/>
</dbReference>
<evidence type="ECO:0000256" key="10">
    <source>
        <dbReference type="ARBA" id="ARBA00031636"/>
    </source>
</evidence>
<dbReference type="NCBIfam" id="TIGR00797">
    <property type="entry name" value="matE"/>
    <property type="match status" value="1"/>
</dbReference>
<dbReference type="PIRSF" id="PIRSF006603">
    <property type="entry name" value="DinF"/>
    <property type="match status" value="1"/>
</dbReference>
<feature type="transmembrane region" description="Helical" evidence="11">
    <location>
        <begin position="413"/>
        <end position="431"/>
    </location>
</feature>
<comment type="similarity">
    <text evidence="2">Belongs to the multi antimicrobial extrusion (MATE) (TC 2.A.66.1) family.</text>
</comment>
<sequence>MDKSLSFKNIHRLAVPALIAGIAEPVLSATDAAVVGNIAGTGTEALAAVGIVGSFLSALIWILGQTRSAISAIISQYLGAGKLDEVQNLPAQAIYLNVLLSIFILLSTIFFVEGIFKLYNASGLILEYSVDYYNIRVWGFPLTLFTFAIFGVFRGLQNTFWPMTVALIGAAVNIGLDFALVYGIEGWIEPMHLKGAAWASLIAQGLMALLSFLLLLWKTDISLKLKFPLHPELYRLAGMALNLFLRSIALNTAIYFANAFATDYGTAFIAAQTIALNLWLFSAFFIDGYASSGNILAGKLLGARDYKQLWELSKKVLAYGLMVAVLLMLTGWLLYEPLGAIFTKDEAVLLRFKEIFFIVILLQPLNAIAFIFDGIFKGMGEMKYLRNVLLAATFLGFIPVIFITDYFGLQLYGVWIAFSVWAIIRGGTLVYQFRKMILPKLATT</sequence>
<reference evidence="12" key="2">
    <citation type="submission" date="2020-09" db="EMBL/GenBank/DDBJ databases">
        <authorList>
            <person name="Sun Q."/>
            <person name="Zhou Y."/>
        </authorList>
    </citation>
    <scope>NUCLEOTIDE SEQUENCE</scope>
    <source>
        <strain evidence="12">CGMCC 1.12924</strain>
    </source>
</reference>
<dbReference type="InterPro" id="IPR050222">
    <property type="entry name" value="MATE_MdtK"/>
</dbReference>
<reference evidence="12" key="1">
    <citation type="journal article" date="2014" name="Int. J. Syst. Evol. Microbiol.">
        <title>Complete genome sequence of Corynebacterium casei LMG S-19264T (=DSM 44701T), isolated from a smear-ripened cheese.</title>
        <authorList>
            <consortium name="US DOE Joint Genome Institute (JGI-PGF)"/>
            <person name="Walter F."/>
            <person name="Albersmeier A."/>
            <person name="Kalinowski J."/>
            <person name="Ruckert C."/>
        </authorList>
    </citation>
    <scope>NUCLEOTIDE SEQUENCE</scope>
    <source>
        <strain evidence="12">CGMCC 1.12924</strain>
    </source>
</reference>
<keyword evidence="3" id="KW-0813">Transport</keyword>
<dbReference type="AlphaFoldDB" id="A0A8J2Y8H4"/>
<evidence type="ECO:0000256" key="9">
    <source>
        <dbReference type="ARBA" id="ARBA00023136"/>
    </source>
</evidence>
<feature type="transmembrane region" description="Helical" evidence="11">
    <location>
        <begin position="388"/>
        <end position="407"/>
    </location>
</feature>
<evidence type="ECO:0000256" key="2">
    <source>
        <dbReference type="ARBA" id="ARBA00010199"/>
    </source>
</evidence>
<feature type="transmembrane region" description="Helical" evidence="11">
    <location>
        <begin position="355"/>
        <end position="376"/>
    </location>
</feature>
<dbReference type="EMBL" id="BMGK01000001">
    <property type="protein sequence ID" value="GGD80725.1"/>
    <property type="molecule type" value="Genomic_DNA"/>
</dbReference>
<keyword evidence="8" id="KW-0406">Ion transport</keyword>
<proteinExistence type="inferred from homology"/>
<dbReference type="Pfam" id="PF01554">
    <property type="entry name" value="MatE"/>
    <property type="match status" value="2"/>
</dbReference>
<keyword evidence="13" id="KW-1185">Reference proteome</keyword>
<dbReference type="PANTHER" id="PTHR43298:SF2">
    <property type="entry name" value="FMN_FAD EXPORTER YEEO-RELATED"/>
    <property type="match status" value="1"/>
</dbReference>
<organism evidence="12 13">
    <name type="scientific">Planktosalinus lacus</name>
    <dbReference type="NCBI Taxonomy" id="1526573"/>
    <lineage>
        <taxon>Bacteria</taxon>
        <taxon>Pseudomonadati</taxon>
        <taxon>Bacteroidota</taxon>
        <taxon>Flavobacteriia</taxon>
        <taxon>Flavobacteriales</taxon>
        <taxon>Flavobacteriaceae</taxon>
        <taxon>Planktosalinus</taxon>
    </lineage>
</organism>
<keyword evidence="7 11" id="KW-1133">Transmembrane helix</keyword>
<feature type="transmembrane region" description="Helical" evidence="11">
    <location>
        <begin position="196"/>
        <end position="216"/>
    </location>
</feature>
<feature type="transmembrane region" description="Helical" evidence="11">
    <location>
        <begin position="316"/>
        <end position="335"/>
    </location>
</feature>
<keyword evidence="6 11" id="KW-0812">Transmembrane</keyword>
<dbReference type="InterPro" id="IPR044644">
    <property type="entry name" value="DinF-like"/>
</dbReference>